<dbReference type="GO" id="GO:0004930">
    <property type="term" value="F:G protein-coupled receptor activity"/>
    <property type="evidence" value="ECO:0007669"/>
    <property type="project" value="UniProtKB-KW"/>
</dbReference>
<feature type="transmembrane region" description="Helical" evidence="15">
    <location>
        <begin position="611"/>
        <end position="635"/>
    </location>
</feature>
<feature type="transmembrane region" description="Helical" evidence="15">
    <location>
        <begin position="539"/>
        <end position="559"/>
    </location>
</feature>
<feature type="transmembrane region" description="Helical" evidence="15">
    <location>
        <begin position="789"/>
        <end position="808"/>
    </location>
</feature>
<proteinExistence type="inferred from homology"/>
<feature type="transmembrane region" description="Helical" evidence="15">
    <location>
        <begin position="234"/>
        <end position="253"/>
    </location>
</feature>
<feature type="transmembrane region" description="Helical" evidence="15">
    <location>
        <begin position="179"/>
        <end position="204"/>
    </location>
</feature>
<dbReference type="InterPro" id="IPR017452">
    <property type="entry name" value="GPCR_Rhodpsn_7TM"/>
</dbReference>
<keyword evidence="3" id="KW-0919">Taste</keyword>
<evidence type="ECO:0000256" key="4">
    <source>
        <dbReference type="ARBA" id="ARBA00022606"/>
    </source>
</evidence>
<protein>
    <recommendedName>
        <fullName evidence="13">Taste receptor type 2 member 3</fullName>
    </recommendedName>
</protein>
<feature type="transmembrane region" description="Helical" evidence="15">
    <location>
        <begin position="42"/>
        <end position="75"/>
    </location>
</feature>
<keyword evidence="7" id="KW-0297">G-protein coupled receptor</keyword>
<comment type="similarity">
    <text evidence="2 14">Belongs to the G-protein coupled receptor T2R family.</text>
</comment>
<feature type="transmembrane region" description="Helical" evidence="15">
    <location>
        <begin position="405"/>
        <end position="428"/>
    </location>
</feature>
<dbReference type="FunFam" id="1.20.1070.10:FF:000042">
    <property type="entry name" value="Taste receptor type 2 member 7"/>
    <property type="match status" value="1"/>
</dbReference>
<dbReference type="PANTHER" id="PTHR11394:SF49">
    <property type="entry name" value="TASTE RECEPTOR TYPE 2 MEMBER 3"/>
    <property type="match status" value="1"/>
</dbReference>
<keyword evidence="6 15" id="KW-1133">Transmembrane helix</keyword>
<feature type="domain" description="G-protein coupled receptors family 1 profile" evidence="16">
    <location>
        <begin position="23"/>
        <end position="283"/>
    </location>
</feature>
<keyword evidence="4" id="KW-0716">Sensory transduction</keyword>
<evidence type="ECO:0000256" key="14">
    <source>
        <dbReference type="RuleBase" id="RU004423"/>
    </source>
</evidence>
<feature type="transmembrane region" description="Helical" evidence="15">
    <location>
        <begin position="6"/>
        <end position="30"/>
    </location>
</feature>
<dbReference type="OrthoDB" id="8876749at2759"/>
<evidence type="ECO:0000256" key="10">
    <source>
        <dbReference type="ARBA" id="ARBA00023180"/>
    </source>
</evidence>
<evidence type="ECO:0000256" key="1">
    <source>
        <dbReference type="ARBA" id="ARBA00004141"/>
    </source>
</evidence>
<feature type="transmembrane region" description="Helical" evidence="15">
    <location>
        <begin position="311"/>
        <end position="343"/>
    </location>
</feature>
<reference evidence="17" key="1">
    <citation type="journal article" date="2021" name="Evol. Appl.">
        <title>The genome of the Pyrenean desman and the effects of bottlenecks and inbreeding on the genomic landscape of an endangered species.</title>
        <authorList>
            <person name="Escoda L."/>
            <person name="Castresana J."/>
        </authorList>
    </citation>
    <scope>NUCLEOTIDE SEQUENCE</scope>
    <source>
        <strain evidence="17">IBE-C5619</strain>
    </source>
</reference>
<dbReference type="Pfam" id="PF05296">
    <property type="entry name" value="TAS2R"/>
    <property type="match status" value="6"/>
</dbReference>
<feature type="transmembrane region" description="Helical" evidence="15">
    <location>
        <begin position="482"/>
        <end position="508"/>
    </location>
</feature>
<feature type="transmembrane region" description="Helical" evidence="15">
    <location>
        <begin position="265"/>
        <end position="290"/>
    </location>
</feature>
<keyword evidence="5 15" id="KW-0812">Transmembrane</keyword>
<dbReference type="GO" id="GO:0016020">
    <property type="term" value="C:membrane"/>
    <property type="evidence" value="ECO:0007669"/>
    <property type="project" value="UniProtKB-SubCell"/>
</dbReference>
<dbReference type="FunFam" id="1.20.1070.10:FF:000055">
    <property type="entry name" value="Taste receptor type 2"/>
    <property type="match status" value="2"/>
</dbReference>
<dbReference type="InterPro" id="IPR007960">
    <property type="entry name" value="TAS2R"/>
</dbReference>
<evidence type="ECO:0000259" key="16">
    <source>
        <dbReference type="PROSITE" id="PS50262"/>
    </source>
</evidence>
<dbReference type="Proteomes" id="UP000700334">
    <property type="component" value="Unassembled WGS sequence"/>
</dbReference>
<feature type="transmembrane region" description="Helical" evidence="15">
    <location>
        <begin position="1037"/>
        <end position="1063"/>
    </location>
</feature>
<evidence type="ECO:0000256" key="11">
    <source>
        <dbReference type="ARBA" id="ARBA00023224"/>
    </source>
</evidence>
<evidence type="ECO:0000256" key="15">
    <source>
        <dbReference type="SAM" id="Phobius"/>
    </source>
</evidence>
<dbReference type="Gene3D" id="1.20.1070.10">
    <property type="entry name" value="Rhodopsin 7-helix transmembrane proteins"/>
    <property type="match status" value="3"/>
</dbReference>
<feature type="transmembrane region" description="Helical" evidence="15">
    <location>
        <begin position="382"/>
        <end position="399"/>
    </location>
</feature>
<dbReference type="PROSITE" id="PS50262">
    <property type="entry name" value="G_PROTEIN_RECEP_F1_2"/>
    <property type="match status" value="1"/>
</dbReference>
<evidence type="ECO:0000256" key="6">
    <source>
        <dbReference type="ARBA" id="ARBA00022989"/>
    </source>
</evidence>
<dbReference type="PANTHER" id="PTHR11394">
    <property type="entry name" value="TASTE RECEPTOR TYPE 2"/>
    <property type="match status" value="1"/>
</dbReference>
<keyword evidence="10" id="KW-0325">Glycoprotein</keyword>
<dbReference type="SUPFAM" id="SSF81321">
    <property type="entry name" value="Family A G protein-coupled receptor-like"/>
    <property type="match status" value="5"/>
</dbReference>
<keyword evidence="18" id="KW-1185">Reference proteome</keyword>
<organism evidence="17 18">
    <name type="scientific">Galemys pyrenaicus</name>
    <name type="common">Iberian desman</name>
    <name type="synonym">Pyrenean desman</name>
    <dbReference type="NCBI Taxonomy" id="202257"/>
    <lineage>
        <taxon>Eukaryota</taxon>
        <taxon>Metazoa</taxon>
        <taxon>Chordata</taxon>
        <taxon>Craniata</taxon>
        <taxon>Vertebrata</taxon>
        <taxon>Euteleostomi</taxon>
        <taxon>Mammalia</taxon>
        <taxon>Eutheria</taxon>
        <taxon>Laurasiatheria</taxon>
        <taxon>Eulipotyphla</taxon>
        <taxon>Talpidae</taxon>
        <taxon>Galemys</taxon>
    </lineage>
</organism>
<evidence type="ECO:0000256" key="5">
    <source>
        <dbReference type="ARBA" id="ARBA00022692"/>
    </source>
</evidence>
<evidence type="ECO:0000256" key="13">
    <source>
        <dbReference type="ARBA" id="ARBA00039714"/>
    </source>
</evidence>
<feature type="transmembrane region" description="Helical" evidence="15">
    <location>
        <begin position="1216"/>
        <end position="1239"/>
    </location>
</feature>
<feature type="transmembrane region" description="Helical" evidence="15">
    <location>
        <begin position="1139"/>
        <end position="1165"/>
    </location>
</feature>
<comment type="function">
    <text evidence="12">Gustducin-coupled receptor implicated in the perception of bitter compounds in the oral cavity and the gastrointestinal tract. Signals through PLCB2 and the calcium-regulated cation channel TRPM5.</text>
</comment>
<evidence type="ECO:0000313" key="17">
    <source>
        <dbReference type="EMBL" id="KAG8523378.1"/>
    </source>
</evidence>
<comment type="subcellular location">
    <subcellularLocation>
        <location evidence="1">Membrane</location>
        <topology evidence="1">Multi-pass membrane protein</topology>
    </subcellularLocation>
</comment>
<feature type="transmembrane region" description="Helical" evidence="15">
    <location>
        <begin position="571"/>
        <end position="590"/>
    </location>
</feature>
<comment type="caution">
    <text evidence="17">The sequence shown here is derived from an EMBL/GenBank/DDBJ whole genome shotgun (WGS) entry which is preliminary data.</text>
</comment>
<gene>
    <name evidence="17" type="ORF">J0S82_014235</name>
</gene>
<name>A0A8J6AM51_GALPY</name>
<feature type="transmembrane region" description="Helical" evidence="15">
    <location>
        <begin position="1177"/>
        <end position="1196"/>
    </location>
</feature>
<evidence type="ECO:0000256" key="7">
    <source>
        <dbReference type="ARBA" id="ARBA00023040"/>
    </source>
</evidence>
<feature type="transmembrane region" description="Helical" evidence="15">
    <location>
        <begin position="1094"/>
        <end position="1119"/>
    </location>
</feature>
<sequence length="1408" mass="159907">MLGLTEVMFLLLSTTQFILGMLGNSFIVWVHGSGWLKSKRISLSEFIIVTLALSRIILLSTLLFDCVLAMFFYKVHDEGILMQIVDIIWTFTNHLSIWLVTCLNTLYCLKIASFSHPTFLWLKWRVSRLVAWMLLGALLLSCANALSLIHEFKVYSDFSGIDATRNMTEYFRKKSEYHMIHILGTLWNFPPLIVSLASSFLLILSLGRHTRQMQQNGTSSHDASTEAHKRALKIIFSFLFLFLLYFISFLIAYSRPFLPGIKMIGLIGVTLTMFYPTGHTFILILGNNKLKEMFVNMMWHKSCMDQRMLQIMFFSAVTVAASLNFVGLIASLFIAVVICQTWVKSHRLSSFDRLLFSLGINRFLLLGLFLLNVICFFVSPNVVWPAPVTFFILFCWMFLDSNSLWFVTLLNALYCVKITNFRHSVFLLLKRSLPQKTPQLLLACVLISAFSTLLYLVVLQTSSLPELVAGGNGTEFHIHADVLFLVTSFMLNSFLQFIINVTSASLLINSLKRYVQKMQRSATKFWNPQTEVHVGAMKLMIYFLVLYIPCFVTTMFLYLPSIRIGLEARSVCMTISTLYHPGHSVLIILTHPKLKTKAKKFLSDMLGLTEVMFLLLSTTQFILGMLGNSFIVWVHGSGWLKSKRISLSEFIIVTLALSRIILLFSLLADGVLMVFPSKWRVSRLVAWMLLGALLLSCASALSLIHEFKVYSDFSGINVTRNATEHLRKKSEYELIHGLGILWNFPPLIVSLASSFLLILSLGRHTRQMQQNGTSSSDPSTEAHKRALKIIFSFLFLFLLYFLALLMISSSHFLPGTKIIRMIGDIIKMFYPTGHSFILILGCNKLKQMFVEMFWYEPCHLKCGSKIMFFSAVTVAASLNFVGLIASLFIAVVICQTWVKSHRLSSFDRLLFSLGINRFLLLGLFLLNVICFFVSPNVVWPAPVTFFILFCWMFLDSNSLWFVTLLNALYCVKITNFRHSVFLLLKRSLPQKTPQLLLACVLISAFSTLLYLVVLQTSSLPELVAGGNGTEFHIHADVLFLVTSFMLNSFLQFIINVTSASLLINSLKRYVQKMQRSATKFWNPQTEVHVGAMKLMIYFLVLYIPYSSTILFFFLGPSAAPGSPPQTAMRSLLPAMLTPAALGLLMLVAVTEFLIGLVANGVLAVWSFGELVRKFRGSVYHLLILGLAVCRFLLQWLTMMDLSLFPFSKSRRWALYLNTISVLISQVSLWFATFLSVFYYRKITTVERPVCLWLRKKTKTYCLTLWCLLGCLVISLLIVAHTDLKLHNSSQGNSSILYPGLTRRYVYIYMLQLSLGGGLPFMVFLLFSGMLIVSLYRHHKKMQVCTSGRSDAQAKAHITALNLPLCLTSLFISETLMAVYPSLHSVVLIMGNPRVKQTCQRMLWRSWGP</sequence>
<feature type="transmembrane region" description="Helical" evidence="15">
    <location>
        <begin position="440"/>
        <end position="462"/>
    </location>
</feature>
<evidence type="ECO:0000256" key="8">
    <source>
        <dbReference type="ARBA" id="ARBA00023136"/>
    </source>
</evidence>
<evidence type="ECO:0000256" key="12">
    <source>
        <dbReference type="ARBA" id="ARBA00025304"/>
    </source>
</evidence>
<feature type="transmembrane region" description="Helical" evidence="15">
    <location>
        <begin position="866"/>
        <end position="898"/>
    </location>
</feature>
<keyword evidence="11" id="KW-0807">Transducer</keyword>
<feature type="transmembrane region" description="Helical" evidence="15">
    <location>
        <begin position="355"/>
        <end position="375"/>
    </location>
</feature>
<feature type="transmembrane region" description="Helical" evidence="15">
    <location>
        <begin position="740"/>
        <end position="761"/>
    </location>
</feature>
<feature type="transmembrane region" description="Helical" evidence="15">
    <location>
        <begin position="1260"/>
        <end position="1279"/>
    </location>
</feature>
<feature type="transmembrane region" description="Helical" evidence="15">
    <location>
        <begin position="129"/>
        <end position="149"/>
    </location>
</feature>
<accession>A0A8J6AM51</accession>
<evidence type="ECO:0000256" key="9">
    <source>
        <dbReference type="ARBA" id="ARBA00023170"/>
    </source>
</evidence>
<evidence type="ECO:0000256" key="2">
    <source>
        <dbReference type="ARBA" id="ARBA00007376"/>
    </source>
</evidence>
<keyword evidence="9 17" id="KW-0675">Receptor</keyword>
<feature type="transmembrane region" description="Helical" evidence="15">
    <location>
        <begin position="87"/>
        <end position="109"/>
    </location>
</feature>
<dbReference type="GO" id="GO:0033038">
    <property type="term" value="F:bitter taste receptor activity"/>
    <property type="evidence" value="ECO:0007669"/>
    <property type="project" value="InterPro"/>
</dbReference>
<feature type="transmembrane region" description="Helical" evidence="15">
    <location>
        <begin position="650"/>
        <end position="672"/>
    </location>
</feature>
<feature type="transmembrane region" description="Helical" evidence="15">
    <location>
        <begin position="995"/>
        <end position="1017"/>
    </location>
</feature>
<evidence type="ECO:0000256" key="3">
    <source>
        <dbReference type="ARBA" id="ARBA00022480"/>
    </source>
</evidence>
<evidence type="ECO:0000313" key="18">
    <source>
        <dbReference type="Proteomes" id="UP000700334"/>
    </source>
</evidence>
<feature type="transmembrane region" description="Helical" evidence="15">
    <location>
        <begin position="1306"/>
        <end position="1332"/>
    </location>
</feature>
<keyword evidence="8 15" id="KW-0472">Membrane</keyword>
<dbReference type="EMBL" id="JAGFMF010011412">
    <property type="protein sequence ID" value="KAG8523378.1"/>
    <property type="molecule type" value="Genomic_DNA"/>
</dbReference>
<feature type="transmembrane region" description="Helical" evidence="15">
    <location>
        <begin position="684"/>
        <end position="704"/>
    </location>
</feature>
<feature type="transmembrane region" description="Helical" evidence="15">
    <location>
        <begin position="910"/>
        <end position="930"/>
    </location>
</feature>